<evidence type="ECO:0000313" key="6">
    <source>
        <dbReference type="Proteomes" id="UP001595897"/>
    </source>
</evidence>
<dbReference type="PANTHER" id="PTHR34874:SF3">
    <property type="entry name" value="SULFURTRANSFERASE TUSD"/>
    <property type="match status" value="1"/>
</dbReference>
<dbReference type="SUPFAM" id="SSF75169">
    <property type="entry name" value="DsrEFH-like"/>
    <property type="match status" value="1"/>
</dbReference>
<dbReference type="InterPro" id="IPR017463">
    <property type="entry name" value="Sulphur_relay_TusD/DsrE"/>
</dbReference>
<evidence type="ECO:0000313" key="5">
    <source>
        <dbReference type="EMBL" id="MFC4699340.1"/>
    </source>
</evidence>
<name>A0ABV9LUP6_9ALTE</name>
<evidence type="ECO:0000256" key="4">
    <source>
        <dbReference type="ARBA" id="ARBA00022679"/>
    </source>
</evidence>
<dbReference type="InterPro" id="IPR027396">
    <property type="entry name" value="DsrEFH-like"/>
</dbReference>
<evidence type="ECO:0000256" key="1">
    <source>
        <dbReference type="ARBA" id="ARBA00004496"/>
    </source>
</evidence>
<dbReference type="PANTHER" id="PTHR34874">
    <property type="entry name" value="PROTEIN YCHN"/>
    <property type="match status" value="1"/>
</dbReference>
<dbReference type="NCBIfam" id="NF001237">
    <property type="entry name" value="PRK00207.1"/>
    <property type="match status" value="1"/>
</dbReference>
<evidence type="ECO:0000256" key="2">
    <source>
        <dbReference type="ARBA" id="ARBA00007067"/>
    </source>
</evidence>
<dbReference type="Pfam" id="PF02635">
    <property type="entry name" value="DsrE"/>
    <property type="match status" value="1"/>
</dbReference>
<organism evidence="5 6">
    <name type="scientific">Glaciecola siphonariae</name>
    <dbReference type="NCBI Taxonomy" id="521012"/>
    <lineage>
        <taxon>Bacteria</taxon>
        <taxon>Pseudomonadati</taxon>
        <taxon>Pseudomonadota</taxon>
        <taxon>Gammaproteobacteria</taxon>
        <taxon>Alteromonadales</taxon>
        <taxon>Alteromonadaceae</taxon>
        <taxon>Glaciecola</taxon>
    </lineage>
</organism>
<gene>
    <name evidence="5" type="primary">tusD</name>
    <name evidence="5" type="ORF">ACFO4O_04095</name>
</gene>
<keyword evidence="6" id="KW-1185">Reference proteome</keyword>
<dbReference type="InterPro" id="IPR003787">
    <property type="entry name" value="Sulphur_relay_DsrE/F-like"/>
</dbReference>
<dbReference type="RefSeq" id="WP_382406089.1">
    <property type="nucleotide sequence ID" value="NZ_JBHSGU010000002.1"/>
</dbReference>
<reference evidence="6" key="1">
    <citation type="journal article" date="2019" name="Int. J. Syst. Evol. Microbiol.">
        <title>The Global Catalogue of Microorganisms (GCM) 10K type strain sequencing project: providing services to taxonomists for standard genome sequencing and annotation.</title>
        <authorList>
            <consortium name="The Broad Institute Genomics Platform"/>
            <consortium name="The Broad Institute Genome Sequencing Center for Infectious Disease"/>
            <person name="Wu L."/>
            <person name="Ma J."/>
        </authorList>
    </citation>
    <scope>NUCLEOTIDE SEQUENCE [LARGE SCALE GENOMIC DNA]</scope>
    <source>
        <strain evidence="6">KACC 12507</strain>
    </source>
</reference>
<comment type="caution">
    <text evidence="5">The sequence shown here is derived from an EMBL/GenBank/DDBJ whole genome shotgun (WGS) entry which is preliminary data.</text>
</comment>
<proteinExistence type="inferred from homology"/>
<keyword evidence="3" id="KW-0963">Cytoplasm</keyword>
<comment type="subcellular location">
    <subcellularLocation>
        <location evidence="1">Cytoplasm</location>
    </subcellularLocation>
</comment>
<keyword evidence="4" id="KW-0808">Transferase</keyword>
<dbReference type="NCBIfam" id="TIGR03012">
    <property type="entry name" value="sulf_tusD_dsrE"/>
    <property type="match status" value="1"/>
</dbReference>
<accession>A0ABV9LUP6</accession>
<dbReference type="Proteomes" id="UP001595897">
    <property type="component" value="Unassembled WGS sequence"/>
</dbReference>
<evidence type="ECO:0000256" key="3">
    <source>
        <dbReference type="ARBA" id="ARBA00022490"/>
    </source>
</evidence>
<sequence>MPQSFTLFVSKSPYDSRNAESAYAFCVAALAAGHRIKHIFFYQSGVNNASSLLSTNTDEVSMKQNWQSIKQHYNVPLYVCVTAGARRGIDIDKQINVADGFEMVGMSEYFAALHNSAIKSIQF</sequence>
<dbReference type="Gene3D" id="3.40.1260.10">
    <property type="entry name" value="DsrEFH-like"/>
    <property type="match status" value="1"/>
</dbReference>
<protein>
    <submittedName>
        <fullName evidence="5">Sulfurtransferase complex subunit TusD</fullName>
    </submittedName>
</protein>
<dbReference type="EMBL" id="JBHSGU010000002">
    <property type="protein sequence ID" value="MFC4699340.1"/>
    <property type="molecule type" value="Genomic_DNA"/>
</dbReference>
<comment type="similarity">
    <text evidence="2">Belongs to the DsrE/TusD family.</text>
</comment>